<feature type="region of interest" description="Disordered" evidence="11">
    <location>
        <begin position="389"/>
        <end position="411"/>
    </location>
</feature>
<dbReference type="Pfam" id="PF02475">
    <property type="entry name" value="TRM5-TYW2_MTfase"/>
    <property type="match status" value="1"/>
</dbReference>
<dbReference type="STRING" id="1890364.A0A2P6MVV3"/>
<dbReference type="FunCoup" id="A0A2P6MVV3">
    <property type="interactions" value="668"/>
</dbReference>
<evidence type="ECO:0000313" key="14">
    <source>
        <dbReference type="Proteomes" id="UP000241769"/>
    </source>
</evidence>
<dbReference type="Gene3D" id="3.30.300.110">
    <property type="entry name" value="Met-10+ protein-like domains"/>
    <property type="match status" value="1"/>
</dbReference>
<keyword evidence="4 10" id="KW-0808">Transferase</keyword>
<organism evidence="13 14">
    <name type="scientific">Planoprotostelium fungivorum</name>
    <dbReference type="NCBI Taxonomy" id="1890364"/>
    <lineage>
        <taxon>Eukaryota</taxon>
        <taxon>Amoebozoa</taxon>
        <taxon>Evosea</taxon>
        <taxon>Variosea</taxon>
        <taxon>Cavosteliida</taxon>
        <taxon>Cavosteliaceae</taxon>
        <taxon>Planoprotostelium</taxon>
    </lineage>
</organism>
<dbReference type="SUPFAM" id="SSF53335">
    <property type="entry name" value="S-adenosyl-L-methionine-dependent methyltransferases"/>
    <property type="match status" value="1"/>
</dbReference>
<dbReference type="InterPro" id="IPR056743">
    <property type="entry name" value="TRM5-TYW2-like_MTfase"/>
</dbReference>
<dbReference type="Pfam" id="PF25133">
    <property type="entry name" value="TYW2_N_2"/>
    <property type="match status" value="1"/>
</dbReference>
<dbReference type="HAMAP" id="MF_03152">
    <property type="entry name" value="TRM5"/>
    <property type="match status" value="1"/>
</dbReference>
<dbReference type="GO" id="GO:0052906">
    <property type="term" value="F:tRNA (guanine(37)-N1)-methyltransferase activity"/>
    <property type="evidence" value="ECO:0007669"/>
    <property type="project" value="UniProtKB-UniRule"/>
</dbReference>
<dbReference type="Gene3D" id="3.40.50.150">
    <property type="entry name" value="Vaccinia Virus protein VP39"/>
    <property type="match status" value="1"/>
</dbReference>
<comment type="similarity">
    <text evidence="10">Belongs to the TRM5 / TYW2 family.</text>
</comment>
<keyword evidence="6 10" id="KW-0819">tRNA processing</keyword>
<dbReference type="EMBL" id="MDYQ01000361">
    <property type="protein sequence ID" value="PRP75835.1"/>
    <property type="molecule type" value="Genomic_DNA"/>
</dbReference>
<comment type="subunit">
    <text evidence="10">Monomer.</text>
</comment>
<keyword evidence="3 10" id="KW-0489">Methyltransferase</keyword>
<sequence>MNTVNRQLFQQTLRIYALRVPPQKTTQILKSLKGKLIDSNIASRIRSVQQDETTGKKLILLHTNLIDKDASEVRTEFDSILSLPDVELIQHDLHLDYSNFTTDQVLKRILPSHLSEKGVPSAFEVIGHIAHVNLRPEYDEYKHQIAQVIMDKNPALKTVVNKTGKIENEFRVFPMEFLAGEETLETQLKESNCVFKFDFGQVYWNSRLQMEHDRLVGKFSSQDVICDVFAGVGPFAVPAAKNKGCVVYANDLNPRSFNYLVSNATQNKVQNLVHTYNLDGREFLRKMFTSEVGQKITRIVMNLPALAVEFLDVFRNLFDKDSLPKKAPIVHCYGFSSDPDPKSDIVKQAEKFLGCEIEPTEVHIVRDVSPSKEMLCLSFPLPLSRLMTSTDTPSQTSCGADEPASKKAKNE</sequence>
<feature type="binding site" evidence="10">
    <location>
        <position position="212"/>
    </location>
    <ligand>
        <name>S-adenosyl-L-methionine</name>
        <dbReference type="ChEBI" id="CHEBI:59789"/>
    </ligand>
</feature>
<evidence type="ECO:0000313" key="13">
    <source>
        <dbReference type="EMBL" id="PRP75835.1"/>
    </source>
</evidence>
<comment type="caution">
    <text evidence="13">The sequence shown here is derived from an EMBL/GenBank/DDBJ whole genome shotgun (WGS) entry which is preliminary data.</text>
</comment>
<evidence type="ECO:0000259" key="12">
    <source>
        <dbReference type="PROSITE" id="PS51684"/>
    </source>
</evidence>
<dbReference type="PROSITE" id="PS51684">
    <property type="entry name" value="SAM_MT_TRM5_TYW2"/>
    <property type="match status" value="1"/>
</dbReference>
<reference evidence="13 14" key="1">
    <citation type="journal article" date="2018" name="Genome Biol. Evol.">
        <title>Multiple Roots of Fruiting Body Formation in Amoebozoa.</title>
        <authorList>
            <person name="Hillmann F."/>
            <person name="Forbes G."/>
            <person name="Novohradska S."/>
            <person name="Ferling I."/>
            <person name="Riege K."/>
            <person name="Groth M."/>
            <person name="Westermann M."/>
            <person name="Marz M."/>
            <person name="Spaller T."/>
            <person name="Winckler T."/>
            <person name="Schaap P."/>
            <person name="Glockner G."/>
        </authorList>
    </citation>
    <scope>NUCLEOTIDE SEQUENCE [LARGE SCALE GENOMIC DNA]</scope>
    <source>
        <strain evidence="13 14">Jena</strain>
    </source>
</reference>
<feature type="domain" description="SAM-dependent methyltransferase TRM5/TYW2-type" evidence="12">
    <location>
        <begin position="123"/>
        <end position="383"/>
    </location>
</feature>
<evidence type="ECO:0000256" key="11">
    <source>
        <dbReference type="SAM" id="MobiDB-lite"/>
    </source>
</evidence>
<dbReference type="GO" id="GO:0005634">
    <property type="term" value="C:nucleus"/>
    <property type="evidence" value="ECO:0007669"/>
    <property type="project" value="UniProtKB-SubCell"/>
</dbReference>
<dbReference type="Proteomes" id="UP000241769">
    <property type="component" value="Unassembled WGS sequence"/>
</dbReference>
<feature type="compositionally biased region" description="Polar residues" evidence="11">
    <location>
        <begin position="389"/>
        <end position="398"/>
    </location>
</feature>
<evidence type="ECO:0000256" key="1">
    <source>
        <dbReference type="ARBA" id="ARBA00009775"/>
    </source>
</evidence>
<evidence type="ECO:0000256" key="5">
    <source>
        <dbReference type="ARBA" id="ARBA00022691"/>
    </source>
</evidence>
<dbReference type="GO" id="GO:0070901">
    <property type="term" value="P:mitochondrial tRNA methylation"/>
    <property type="evidence" value="ECO:0007669"/>
    <property type="project" value="UniProtKB-ARBA"/>
</dbReference>
<dbReference type="PANTHER" id="PTHR23245">
    <property type="entry name" value="TRNA METHYLTRANSFERASE"/>
    <property type="match status" value="1"/>
</dbReference>
<evidence type="ECO:0000256" key="10">
    <source>
        <dbReference type="HAMAP-Rule" id="MF_03152"/>
    </source>
</evidence>
<protein>
    <recommendedName>
        <fullName evidence="10">tRNA (guanine(37)-N1)-methyltransferase</fullName>
        <ecNumber evidence="10">2.1.1.228</ecNumber>
    </recommendedName>
    <alternativeName>
        <fullName evidence="10">M1G-methyltransferase</fullName>
    </alternativeName>
    <alternativeName>
        <fullName evidence="10">tRNA [GM37] methyltransferase</fullName>
    </alternativeName>
    <alternativeName>
        <fullName evidence="10">tRNA methyltransferase 5 homolog</fullName>
    </alternativeName>
</protein>
<name>A0A2P6MVV3_9EUKA</name>
<proteinExistence type="inferred from homology"/>
<dbReference type="InterPro" id="IPR030382">
    <property type="entry name" value="MeTrfase_TRM5/TYW2"/>
</dbReference>
<evidence type="ECO:0000256" key="2">
    <source>
        <dbReference type="ARBA" id="ARBA00022490"/>
    </source>
</evidence>
<evidence type="ECO:0000256" key="9">
    <source>
        <dbReference type="ARBA" id="ARBA00047783"/>
    </source>
</evidence>
<evidence type="ECO:0000256" key="3">
    <source>
        <dbReference type="ARBA" id="ARBA00022603"/>
    </source>
</evidence>
<keyword evidence="2 10" id="KW-0963">Cytoplasm</keyword>
<dbReference type="InterPro" id="IPR056744">
    <property type="entry name" value="TRM5/TYW2-like_N"/>
</dbReference>
<dbReference type="OrthoDB" id="408788at2759"/>
<keyword evidence="7 10" id="KW-0496">Mitochondrion</keyword>
<dbReference type="InterPro" id="IPR025792">
    <property type="entry name" value="tRNA_Gua_MeTrfase_euk"/>
</dbReference>
<dbReference type="InterPro" id="IPR029063">
    <property type="entry name" value="SAM-dependent_MTases_sf"/>
</dbReference>
<evidence type="ECO:0000256" key="7">
    <source>
        <dbReference type="ARBA" id="ARBA00023128"/>
    </source>
</evidence>
<dbReference type="CDD" id="cd02440">
    <property type="entry name" value="AdoMet_MTases"/>
    <property type="match status" value="1"/>
</dbReference>
<feature type="binding site" evidence="10">
    <location>
        <position position="302"/>
    </location>
    <ligand>
        <name>S-adenosyl-L-methionine</name>
        <dbReference type="ChEBI" id="CHEBI:59789"/>
    </ligand>
</feature>
<dbReference type="AlphaFoldDB" id="A0A2P6MVV3"/>
<gene>
    <name evidence="13" type="ORF">PROFUN_15522</name>
</gene>
<accession>A0A2P6MVV3</accession>
<dbReference type="EC" id="2.1.1.228" evidence="10"/>
<evidence type="ECO:0000256" key="6">
    <source>
        <dbReference type="ARBA" id="ARBA00022694"/>
    </source>
</evidence>
<feature type="binding site" evidence="10">
    <location>
        <begin position="279"/>
        <end position="280"/>
    </location>
    <ligand>
        <name>S-adenosyl-L-methionine</name>
        <dbReference type="ChEBI" id="CHEBI:59789"/>
    </ligand>
</feature>
<dbReference type="InParanoid" id="A0A2P6MVV3"/>
<evidence type="ECO:0000256" key="8">
    <source>
        <dbReference type="ARBA" id="ARBA00023242"/>
    </source>
</evidence>
<dbReference type="PANTHER" id="PTHR23245:SF36">
    <property type="entry name" value="TRNA (GUANINE(37)-N1)-METHYLTRANSFERASE"/>
    <property type="match status" value="1"/>
</dbReference>
<feature type="binding site" evidence="10">
    <location>
        <begin position="251"/>
        <end position="252"/>
    </location>
    <ligand>
        <name>S-adenosyl-L-methionine</name>
        <dbReference type="ChEBI" id="CHEBI:59789"/>
    </ligand>
</feature>
<evidence type="ECO:0000256" key="4">
    <source>
        <dbReference type="ARBA" id="ARBA00022679"/>
    </source>
</evidence>
<keyword evidence="5 10" id="KW-0949">S-adenosyl-L-methionine</keyword>
<comment type="subcellular location">
    <subcellularLocation>
        <location evidence="10">Mitochondrion matrix</location>
    </subcellularLocation>
    <subcellularLocation>
        <location evidence="10">Nucleus</location>
    </subcellularLocation>
    <subcellularLocation>
        <location evidence="10">Cytoplasm</location>
    </subcellularLocation>
    <text evidence="10">Predominantly in the mitochondria and in the nucleus.</text>
</comment>
<keyword evidence="14" id="KW-1185">Reference proteome</keyword>
<dbReference type="GO" id="GO:0005759">
    <property type="term" value="C:mitochondrial matrix"/>
    <property type="evidence" value="ECO:0007669"/>
    <property type="project" value="UniProtKB-SubCell"/>
</dbReference>
<dbReference type="GO" id="GO:0002939">
    <property type="term" value="P:tRNA N1-guanine methylation"/>
    <property type="evidence" value="ECO:0007669"/>
    <property type="project" value="TreeGrafter"/>
</dbReference>
<keyword evidence="8 10" id="KW-0539">Nucleus</keyword>
<dbReference type="FunFam" id="3.30.300.110:FF:000001">
    <property type="entry name" value="tRNA (guanine(37)-N1)-methyltransferase"/>
    <property type="match status" value="1"/>
</dbReference>
<comment type="similarity">
    <text evidence="1">Belongs to the class I-like SAM-binding methyltransferase superfamily. TRM5/TYW2 family.</text>
</comment>
<comment type="function">
    <text evidence="10">Specifically methylates the N1 position of guanosine-37 in various cytoplasmic and mitochondrial tRNAs. Methylation is not dependent on the nature of the nucleoside 5' of the target nucleoside. This is the first step in the biosynthesis of wybutosine (yW), a modified base adjacent to the anticodon of tRNAs and required for accurate decoding.</text>
</comment>
<comment type="catalytic activity">
    <reaction evidence="9 10">
        <text>guanosine(37) in tRNA + S-adenosyl-L-methionine = N(1)-methylguanosine(37) in tRNA + S-adenosyl-L-homocysteine + H(+)</text>
        <dbReference type="Rhea" id="RHEA:36899"/>
        <dbReference type="Rhea" id="RHEA-COMP:10145"/>
        <dbReference type="Rhea" id="RHEA-COMP:10147"/>
        <dbReference type="ChEBI" id="CHEBI:15378"/>
        <dbReference type="ChEBI" id="CHEBI:57856"/>
        <dbReference type="ChEBI" id="CHEBI:59789"/>
        <dbReference type="ChEBI" id="CHEBI:73542"/>
        <dbReference type="ChEBI" id="CHEBI:74269"/>
        <dbReference type="EC" id="2.1.1.228"/>
    </reaction>
</comment>